<dbReference type="Gene3D" id="2.160.20.20">
    <property type="match status" value="1"/>
</dbReference>
<comment type="caution">
    <text evidence="2">The sequence shown here is derived from an EMBL/GenBank/DDBJ whole genome shotgun (WGS) entry which is preliminary data.</text>
</comment>
<dbReference type="AlphaFoldDB" id="A0A918C603"/>
<dbReference type="InterPro" id="IPR011050">
    <property type="entry name" value="Pectin_lyase_fold/virulence"/>
</dbReference>
<dbReference type="NCBIfam" id="TIGR03804">
    <property type="entry name" value="para_beta_helix"/>
    <property type="match status" value="1"/>
</dbReference>
<dbReference type="SMART" id="SM00710">
    <property type="entry name" value="PbH1"/>
    <property type="match status" value="5"/>
</dbReference>
<name>A0A918C603_9ACTN</name>
<reference evidence="2" key="2">
    <citation type="submission" date="2020-09" db="EMBL/GenBank/DDBJ databases">
        <authorList>
            <person name="Sun Q."/>
            <person name="Ohkuma M."/>
        </authorList>
    </citation>
    <scope>NUCLEOTIDE SEQUENCE</scope>
    <source>
        <strain evidence="2">JCM 4346</strain>
    </source>
</reference>
<gene>
    <name evidence="2" type="ORF">GCM10010251_24370</name>
</gene>
<feature type="signal peptide" evidence="1">
    <location>
        <begin position="1"/>
        <end position="29"/>
    </location>
</feature>
<evidence type="ECO:0000313" key="2">
    <source>
        <dbReference type="EMBL" id="GGR07565.1"/>
    </source>
</evidence>
<proteinExistence type="predicted"/>
<feature type="chain" id="PRO_5037517773" description="Right handed beta helix domain-containing protein" evidence="1">
    <location>
        <begin position="30"/>
        <end position="362"/>
    </location>
</feature>
<keyword evidence="3" id="KW-1185">Reference proteome</keyword>
<reference evidence="2" key="1">
    <citation type="journal article" date="2014" name="Int. J. Syst. Evol. Microbiol.">
        <title>Complete genome sequence of Corynebacterium casei LMG S-19264T (=DSM 44701T), isolated from a smear-ripened cheese.</title>
        <authorList>
            <consortium name="US DOE Joint Genome Institute (JGI-PGF)"/>
            <person name="Walter F."/>
            <person name="Albersmeier A."/>
            <person name="Kalinowski J."/>
            <person name="Ruckert C."/>
        </authorList>
    </citation>
    <scope>NUCLEOTIDE SEQUENCE</scope>
    <source>
        <strain evidence="2">JCM 4346</strain>
    </source>
</reference>
<protein>
    <recommendedName>
        <fullName evidence="4">Right handed beta helix domain-containing protein</fullName>
    </recommendedName>
</protein>
<keyword evidence="1" id="KW-0732">Signal</keyword>
<dbReference type="PANTHER" id="PTHR11319">
    <property type="entry name" value="G PROTEIN-COUPLED RECEPTOR-RELATED"/>
    <property type="match status" value="1"/>
</dbReference>
<sequence length="362" mass="34667">MLTVKYMRGLALAALLGTSVSGTATPAAAGNLPSGGAAVVPCGDVAELTERIDRANALGAGAIVLAPGCTYTLTAPADEPVGLNGANGLPTITGRLVIIGPGATITRGSVTPFRIAEVAAQGSLVLAGVTISGGSATAAAGTPGGGILNQGTLTVVNSRITDNTASGAGGGIAVASGARAQLANSTVSENTGSDGGGLHVGASGRLTVATTSVVDNTAASTGGGLATFGTTVLSSTKVRENTTVGFEGGGIYTATGTLTVNAGRIEDNTAGSYGGGIANWGSTVHLRSTVVDENTATDDGGGLYNNTGTTRLISSRVTDNTAQNGQGGGVYLAGGSVSLTAALVAGNDPDQCAPAGSVSGCS</sequence>
<organism evidence="2 3">
    <name type="scientific">Streptomyces aurantiogriseus</name>
    <dbReference type="NCBI Taxonomy" id="66870"/>
    <lineage>
        <taxon>Bacteria</taxon>
        <taxon>Bacillati</taxon>
        <taxon>Actinomycetota</taxon>
        <taxon>Actinomycetes</taxon>
        <taxon>Kitasatosporales</taxon>
        <taxon>Streptomycetaceae</taxon>
        <taxon>Streptomyces</taxon>
    </lineage>
</organism>
<dbReference type="InterPro" id="IPR012332">
    <property type="entry name" value="Autotransporter_pectin_lyase_C"/>
</dbReference>
<dbReference type="EMBL" id="BMSX01000004">
    <property type="protein sequence ID" value="GGR07565.1"/>
    <property type="molecule type" value="Genomic_DNA"/>
</dbReference>
<evidence type="ECO:0008006" key="4">
    <source>
        <dbReference type="Google" id="ProtNLM"/>
    </source>
</evidence>
<dbReference type="SUPFAM" id="SSF51126">
    <property type="entry name" value="Pectin lyase-like"/>
    <property type="match status" value="1"/>
</dbReference>
<dbReference type="InterPro" id="IPR006626">
    <property type="entry name" value="PbH1"/>
</dbReference>
<dbReference type="RefSeq" id="WP_229910921.1">
    <property type="nucleotide sequence ID" value="NZ_BMSX01000004.1"/>
</dbReference>
<dbReference type="Proteomes" id="UP000658320">
    <property type="component" value="Unassembled WGS sequence"/>
</dbReference>
<dbReference type="InterPro" id="IPR022441">
    <property type="entry name" value="Para_beta_helix_rpt-2"/>
</dbReference>
<accession>A0A918C603</accession>
<evidence type="ECO:0000313" key="3">
    <source>
        <dbReference type="Proteomes" id="UP000658320"/>
    </source>
</evidence>
<evidence type="ECO:0000256" key="1">
    <source>
        <dbReference type="SAM" id="SignalP"/>
    </source>
</evidence>
<dbReference type="PANTHER" id="PTHR11319:SF35">
    <property type="entry name" value="OUTER MEMBRANE PROTEIN PMPC-RELATED"/>
    <property type="match status" value="1"/>
</dbReference>